<organism evidence="2 3">
    <name type="scientific">Candidatus Syntrophonatronum acetioxidans</name>
    <dbReference type="NCBI Taxonomy" id="1795816"/>
    <lineage>
        <taxon>Bacteria</taxon>
        <taxon>Bacillati</taxon>
        <taxon>Bacillota</taxon>
        <taxon>Clostridia</taxon>
        <taxon>Eubacteriales</taxon>
        <taxon>Syntrophomonadaceae</taxon>
        <taxon>Candidatus Syntrophonatronum</taxon>
    </lineage>
</organism>
<dbReference type="Gene3D" id="3.10.180.10">
    <property type="entry name" value="2,3-Dihydroxybiphenyl 1,2-Dioxygenase, domain 1"/>
    <property type="match status" value="1"/>
</dbReference>
<dbReference type="InterPro" id="IPR004360">
    <property type="entry name" value="Glyas_Fos-R_dOase_dom"/>
</dbReference>
<proteinExistence type="predicted"/>
<dbReference type="PANTHER" id="PTHR36113:SF1">
    <property type="entry name" value="GLYOXALASE_BLEOMYCIN RESISTANCE PROTEIN_DIOXYGENASE"/>
    <property type="match status" value="1"/>
</dbReference>
<name>A0A424YI05_9FIRM</name>
<dbReference type="Pfam" id="PF00903">
    <property type="entry name" value="Glyoxalase"/>
    <property type="match status" value="1"/>
</dbReference>
<dbReference type="EMBL" id="QZAA01000048">
    <property type="protein sequence ID" value="RQD77885.1"/>
    <property type="molecule type" value="Genomic_DNA"/>
</dbReference>
<accession>A0A424YI05</accession>
<evidence type="ECO:0000313" key="2">
    <source>
        <dbReference type="EMBL" id="RQD77885.1"/>
    </source>
</evidence>
<dbReference type="SUPFAM" id="SSF54593">
    <property type="entry name" value="Glyoxalase/Bleomycin resistance protein/Dihydroxybiphenyl dioxygenase"/>
    <property type="match status" value="1"/>
</dbReference>
<dbReference type="InterPro" id="IPR029068">
    <property type="entry name" value="Glyas_Bleomycin-R_OHBP_Dase"/>
</dbReference>
<gene>
    <name evidence="2" type="ORF">D5R97_01405</name>
</gene>
<feature type="domain" description="VOC" evidence="1">
    <location>
        <begin position="2"/>
        <end position="119"/>
    </location>
</feature>
<reference evidence="2 3" key="1">
    <citation type="submission" date="2018-08" db="EMBL/GenBank/DDBJ databases">
        <title>The metabolism and importance of syntrophic acetate oxidation coupled to methane or sulfide production in haloalkaline environments.</title>
        <authorList>
            <person name="Timmers P.H.A."/>
            <person name="Vavourakis C.D."/>
            <person name="Sorokin D.Y."/>
            <person name="Sinninghe Damste J.S."/>
            <person name="Muyzer G."/>
            <person name="Stams A.J.M."/>
            <person name="Plugge C.M."/>
        </authorList>
    </citation>
    <scope>NUCLEOTIDE SEQUENCE [LARGE SCALE GENOMIC DNA]</scope>
    <source>
        <strain evidence="2">MSAO_Bac1</strain>
    </source>
</reference>
<dbReference type="CDD" id="cd06587">
    <property type="entry name" value="VOC"/>
    <property type="match status" value="1"/>
</dbReference>
<dbReference type="PROSITE" id="PS51819">
    <property type="entry name" value="VOC"/>
    <property type="match status" value="1"/>
</dbReference>
<dbReference type="Proteomes" id="UP000285138">
    <property type="component" value="Unassembled WGS sequence"/>
</dbReference>
<dbReference type="InterPro" id="IPR051332">
    <property type="entry name" value="Fosfomycin_Res_Enzymes"/>
</dbReference>
<dbReference type="PANTHER" id="PTHR36113">
    <property type="entry name" value="LYASE, PUTATIVE-RELATED-RELATED"/>
    <property type="match status" value="1"/>
</dbReference>
<protein>
    <submittedName>
        <fullName evidence="2">VOC family protein</fullName>
    </submittedName>
</protein>
<evidence type="ECO:0000259" key="1">
    <source>
        <dbReference type="PROSITE" id="PS51819"/>
    </source>
</evidence>
<sequence length="120" mass="13636">MKFCWATISVQDMERSLSFYENIVGLTISERMSPGEEMEIVFLGEGETKLELISNPRYPAAENTQGIFLGFQVDSLDEKLKFVKEQGVEVTGGPYQPNPWVKFFFVKDPNGISIQFVEKS</sequence>
<dbReference type="AlphaFoldDB" id="A0A424YI05"/>
<evidence type="ECO:0000313" key="3">
    <source>
        <dbReference type="Proteomes" id="UP000285138"/>
    </source>
</evidence>
<comment type="caution">
    <text evidence="2">The sequence shown here is derived from an EMBL/GenBank/DDBJ whole genome shotgun (WGS) entry which is preliminary data.</text>
</comment>
<dbReference type="InterPro" id="IPR037523">
    <property type="entry name" value="VOC_core"/>
</dbReference>